<dbReference type="Pfam" id="PF00172">
    <property type="entry name" value="Zn_clus"/>
    <property type="match status" value="1"/>
</dbReference>
<evidence type="ECO:0000256" key="2">
    <source>
        <dbReference type="ARBA" id="ARBA00023163"/>
    </source>
</evidence>
<dbReference type="InterPro" id="IPR001138">
    <property type="entry name" value="Zn2Cys6_DnaBD"/>
</dbReference>
<dbReference type="OrthoDB" id="5392779at2759"/>
<name>A0A6A6DEF0_9PEZI</name>
<evidence type="ECO:0000259" key="5">
    <source>
        <dbReference type="PROSITE" id="PS50048"/>
    </source>
</evidence>
<reference evidence="6" key="1">
    <citation type="journal article" date="2020" name="Stud. Mycol.">
        <title>101 Dothideomycetes genomes: a test case for predicting lifestyles and emergence of pathogens.</title>
        <authorList>
            <person name="Haridas S."/>
            <person name="Albert R."/>
            <person name="Binder M."/>
            <person name="Bloem J."/>
            <person name="Labutti K."/>
            <person name="Salamov A."/>
            <person name="Andreopoulos B."/>
            <person name="Baker S."/>
            <person name="Barry K."/>
            <person name="Bills G."/>
            <person name="Bluhm B."/>
            <person name="Cannon C."/>
            <person name="Castanera R."/>
            <person name="Culley D."/>
            <person name="Daum C."/>
            <person name="Ezra D."/>
            <person name="Gonzalez J."/>
            <person name="Henrissat B."/>
            <person name="Kuo A."/>
            <person name="Liang C."/>
            <person name="Lipzen A."/>
            <person name="Lutzoni F."/>
            <person name="Magnuson J."/>
            <person name="Mondo S."/>
            <person name="Nolan M."/>
            <person name="Ohm R."/>
            <person name="Pangilinan J."/>
            <person name="Park H.-J."/>
            <person name="Ramirez L."/>
            <person name="Alfaro M."/>
            <person name="Sun H."/>
            <person name="Tritt A."/>
            <person name="Yoshinaga Y."/>
            <person name="Zwiers L.-H."/>
            <person name="Turgeon B."/>
            <person name="Goodwin S."/>
            <person name="Spatafora J."/>
            <person name="Crous P."/>
            <person name="Grigoriev I."/>
        </authorList>
    </citation>
    <scope>NUCLEOTIDE SEQUENCE</scope>
    <source>
        <strain evidence="6">CBS 207.26</strain>
    </source>
</reference>
<protein>
    <recommendedName>
        <fullName evidence="5">Zn(2)-C6 fungal-type domain-containing protein</fullName>
    </recommendedName>
</protein>
<proteinExistence type="predicted"/>
<dbReference type="Gene3D" id="4.10.240.10">
    <property type="entry name" value="Zn(2)-C6 fungal-type DNA-binding domain"/>
    <property type="match status" value="1"/>
</dbReference>
<dbReference type="SMART" id="SM00066">
    <property type="entry name" value="GAL4"/>
    <property type="match status" value="1"/>
</dbReference>
<dbReference type="PANTHER" id="PTHR47840">
    <property type="entry name" value="ZN(II)2CYS6 TRANSCRIPTION FACTOR (EUROFUNG)-RELATED"/>
    <property type="match status" value="1"/>
</dbReference>
<keyword evidence="3" id="KW-0539">Nucleus</keyword>
<dbReference type="PANTHER" id="PTHR47840:SF1">
    <property type="entry name" value="ZN(II)2CYS6 TRANSCRIPTION FACTOR (EUROFUNG)"/>
    <property type="match status" value="1"/>
</dbReference>
<evidence type="ECO:0000256" key="4">
    <source>
        <dbReference type="SAM" id="Coils"/>
    </source>
</evidence>
<keyword evidence="2" id="KW-0804">Transcription</keyword>
<dbReference type="PROSITE" id="PS00463">
    <property type="entry name" value="ZN2_CY6_FUNGAL_1"/>
    <property type="match status" value="1"/>
</dbReference>
<dbReference type="InterPro" id="IPR036864">
    <property type="entry name" value="Zn2-C6_fun-type_DNA-bd_sf"/>
</dbReference>
<dbReference type="EMBL" id="ML994700">
    <property type="protein sequence ID" value="KAF2176848.1"/>
    <property type="molecule type" value="Genomic_DNA"/>
</dbReference>
<gene>
    <name evidence="6" type="ORF">K469DRAFT_605751</name>
</gene>
<feature type="coiled-coil region" evidence="4">
    <location>
        <begin position="71"/>
        <end position="98"/>
    </location>
</feature>
<dbReference type="Proteomes" id="UP000800200">
    <property type="component" value="Unassembled WGS sequence"/>
</dbReference>
<keyword evidence="7" id="KW-1185">Reference proteome</keyword>
<accession>A0A6A6DEF0</accession>
<evidence type="ECO:0000313" key="6">
    <source>
        <dbReference type="EMBL" id="KAF2176848.1"/>
    </source>
</evidence>
<evidence type="ECO:0000313" key="7">
    <source>
        <dbReference type="Proteomes" id="UP000800200"/>
    </source>
</evidence>
<dbReference type="SUPFAM" id="SSF57701">
    <property type="entry name" value="Zn2/Cys6 DNA-binding domain"/>
    <property type="match status" value="1"/>
</dbReference>
<sequence>MSNTLGLVSDGGAVISREDRAAARRMRKGTRSCTECRRRKIRCLFLPGNSHVCSRCSSRGLQCIDQRHAGAGQADDEKKTLRERVARLEALLEKTHGNNSKDEPMIWGENRESDHRSEISMGSNGDYLAVGGDIQAPLMSLFDENTVGTLQAFFLRFCGLWFGQSC</sequence>
<evidence type="ECO:0000256" key="3">
    <source>
        <dbReference type="ARBA" id="ARBA00023242"/>
    </source>
</evidence>
<dbReference type="GO" id="GO:0000981">
    <property type="term" value="F:DNA-binding transcription factor activity, RNA polymerase II-specific"/>
    <property type="evidence" value="ECO:0007669"/>
    <property type="project" value="InterPro"/>
</dbReference>
<keyword evidence="4" id="KW-0175">Coiled coil</keyword>
<feature type="domain" description="Zn(2)-C6 fungal-type" evidence="5">
    <location>
        <begin position="32"/>
        <end position="63"/>
    </location>
</feature>
<dbReference type="PROSITE" id="PS50048">
    <property type="entry name" value="ZN2_CY6_FUNGAL_2"/>
    <property type="match status" value="1"/>
</dbReference>
<dbReference type="AlphaFoldDB" id="A0A6A6DEF0"/>
<dbReference type="CDD" id="cd00067">
    <property type="entry name" value="GAL4"/>
    <property type="match status" value="1"/>
</dbReference>
<keyword evidence="1" id="KW-0805">Transcription regulation</keyword>
<dbReference type="GO" id="GO:0008270">
    <property type="term" value="F:zinc ion binding"/>
    <property type="evidence" value="ECO:0007669"/>
    <property type="project" value="InterPro"/>
</dbReference>
<organism evidence="6 7">
    <name type="scientific">Zopfia rhizophila CBS 207.26</name>
    <dbReference type="NCBI Taxonomy" id="1314779"/>
    <lineage>
        <taxon>Eukaryota</taxon>
        <taxon>Fungi</taxon>
        <taxon>Dikarya</taxon>
        <taxon>Ascomycota</taxon>
        <taxon>Pezizomycotina</taxon>
        <taxon>Dothideomycetes</taxon>
        <taxon>Dothideomycetes incertae sedis</taxon>
        <taxon>Zopfiaceae</taxon>
        <taxon>Zopfia</taxon>
    </lineage>
</organism>
<evidence type="ECO:0000256" key="1">
    <source>
        <dbReference type="ARBA" id="ARBA00023015"/>
    </source>
</evidence>